<dbReference type="InterPro" id="IPR012337">
    <property type="entry name" value="RNaseH-like_sf"/>
</dbReference>
<dbReference type="InterPro" id="IPR001584">
    <property type="entry name" value="Integrase_cat-core"/>
</dbReference>
<dbReference type="Proteomes" id="UP000813463">
    <property type="component" value="Chromosome 4"/>
</dbReference>
<dbReference type="PROSITE" id="PS50994">
    <property type="entry name" value="INTEGRASE"/>
    <property type="match status" value="1"/>
</dbReference>
<accession>A0ABM3RR54</accession>
<feature type="domain" description="Integrase catalytic" evidence="1">
    <location>
        <begin position="34"/>
        <end position="134"/>
    </location>
</feature>
<reference evidence="2" key="1">
    <citation type="journal article" date="2021" name="Nat. Commun.">
        <title>Genomic analyses provide insights into spinach domestication and the genetic basis of agronomic traits.</title>
        <authorList>
            <person name="Cai X."/>
            <person name="Sun X."/>
            <person name="Xu C."/>
            <person name="Sun H."/>
            <person name="Wang X."/>
            <person name="Ge C."/>
            <person name="Zhang Z."/>
            <person name="Wang Q."/>
            <person name="Fei Z."/>
            <person name="Jiao C."/>
            <person name="Wang Q."/>
        </authorList>
    </citation>
    <scope>NUCLEOTIDE SEQUENCE [LARGE SCALE GENOMIC DNA]</scope>
    <source>
        <strain evidence="2">cv. Varoflay</strain>
    </source>
</reference>
<sequence>MPQNPILELEVFDVWGIDFMGPFPSSYGNLYILVVVDYVSKWAEAIASPTNDHKVFKTLLRKYGVHHKVGVGYHPQTSGQVEVTNREIKSIHEKSVAKNRKDWFIKLDDALWAYRTAFKMLIGMTPYKIGYGKNCHLPVDLEHKAMWAIKTLNFELTSAGERRLLDLHELEDLRMNAYDSASIYKARSKQYHDARIEKREFKEGEKVLLYNSRLKLFPGKLKSQWSGSFDVVRASPHGAIEIRNDESGSFKVNGHRLKHYYMGDPIGSFSSLNLKDPP</sequence>
<dbReference type="InterPro" id="IPR052160">
    <property type="entry name" value="Gypsy_RT_Integrase-like"/>
</dbReference>
<keyword evidence="2" id="KW-1185">Reference proteome</keyword>
<evidence type="ECO:0000313" key="2">
    <source>
        <dbReference type="Proteomes" id="UP000813463"/>
    </source>
</evidence>
<evidence type="ECO:0000259" key="1">
    <source>
        <dbReference type="PROSITE" id="PS50994"/>
    </source>
</evidence>
<name>A0ABM3RR54_SPIOL</name>
<dbReference type="SUPFAM" id="SSF53098">
    <property type="entry name" value="Ribonuclease H-like"/>
    <property type="match status" value="1"/>
</dbReference>
<gene>
    <name evidence="3" type="primary">LOC110792717</name>
</gene>
<protein>
    <recommendedName>
        <fullName evidence="1">Integrase catalytic domain-containing protein</fullName>
    </recommendedName>
</protein>
<dbReference type="PANTHER" id="PTHR47266">
    <property type="entry name" value="ENDONUCLEASE-RELATED"/>
    <property type="match status" value="1"/>
</dbReference>
<proteinExistence type="predicted"/>
<dbReference type="GeneID" id="110792717"/>
<organism evidence="2 3">
    <name type="scientific">Spinacia oleracea</name>
    <name type="common">Spinach</name>
    <dbReference type="NCBI Taxonomy" id="3562"/>
    <lineage>
        <taxon>Eukaryota</taxon>
        <taxon>Viridiplantae</taxon>
        <taxon>Streptophyta</taxon>
        <taxon>Embryophyta</taxon>
        <taxon>Tracheophyta</taxon>
        <taxon>Spermatophyta</taxon>
        <taxon>Magnoliopsida</taxon>
        <taxon>eudicotyledons</taxon>
        <taxon>Gunneridae</taxon>
        <taxon>Pentapetalae</taxon>
        <taxon>Caryophyllales</taxon>
        <taxon>Chenopodiaceae</taxon>
        <taxon>Chenopodioideae</taxon>
        <taxon>Anserineae</taxon>
        <taxon>Spinacia</taxon>
    </lineage>
</organism>
<dbReference type="RefSeq" id="XP_056698089.1">
    <property type="nucleotide sequence ID" value="XM_056842111.1"/>
</dbReference>
<reference evidence="3" key="2">
    <citation type="submission" date="2025-08" db="UniProtKB">
        <authorList>
            <consortium name="RefSeq"/>
        </authorList>
    </citation>
    <scope>IDENTIFICATION</scope>
    <source>
        <tissue evidence="3">Leaf</tissue>
    </source>
</reference>
<evidence type="ECO:0000313" key="3">
    <source>
        <dbReference type="RefSeq" id="XP_056698089.1"/>
    </source>
</evidence>
<dbReference type="Gene3D" id="3.30.420.10">
    <property type="entry name" value="Ribonuclease H-like superfamily/Ribonuclease H"/>
    <property type="match status" value="2"/>
</dbReference>
<dbReference type="InterPro" id="IPR036397">
    <property type="entry name" value="RNaseH_sf"/>
</dbReference>